<keyword evidence="4" id="KW-1185">Reference proteome</keyword>
<feature type="chain" id="PRO_5012651521" description="Ice-binding protein C-terminal domain-containing protein" evidence="1">
    <location>
        <begin position="24"/>
        <end position="282"/>
    </location>
</feature>
<gene>
    <name evidence="3" type="ORF">CMV30_04065</name>
</gene>
<reference evidence="3 4" key="1">
    <citation type="submission" date="2017-09" db="EMBL/GenBank/DDBJ databases">
        <title>Complete genome sequence of Verrucomicrobial strain HZ-65, isolated from freshwater.</title>
        <authorList>
            <person name="Choi A."/>
        </authorList>
    </citation>
    <scope>NUCLEOTIDE SEQUENCE [LARGE SCALE GENOMIC DNA]</scope>
    <source>
        <strain evidence="3 4">HZ-65</strain>
    </source>
</reference>
<dbReference type="Pfam" id="PF07589">
    <property type="entry name" value="PEP-CTERM"/>
    <property type="match status" value="1"/>
</dbReference>
<evidence type="ECO:0000313" key="4">
    <source>
        <dbReference type="Proteomes" id="UP000217265"/>
    </source>
</evidence>
<evidence type="ECO:0000313" key="3">
    <source>
        <dbReference type="EMBL" id="ATC63195.1"/>
    </source>
</evidence>
<dbReference type="KEGG" id="vbh:CMV30_04065"/>
<protein>
    <recommendedName>
        <fullName evidence="2">Ice-binding protein C-terminal domain-containing protein</fullName>
    </recommendedName>
</protein>
<evidence type="ECO:0000259" key="2">
    <source>
        <dbReference type="Pfam" id="PF07589"/>
    </source>
</evidence>
<dbReference type="OrthoDB" id="30579at74201"/>
<feature type="signal peptide" evidence="1">
    <location>
        <begin position="1"/>
        <end position="23"/>
    </location>
</feature>
<dbReference type="InterPro" id="IPR013424">
    <property type="entry name" value="Ice-binding_C"/>
</dbReference>
<dbReference type="AlphaFoldDB" id="A0A290Q3F0"/>
<keyword evidence="1" id="KW-0732">Signal</keyword>
<evidence type="ECO:0000256" key="1">
    <source>
        <dbReference type="SAM" id="SignalP"/>
    </source>
</evidence>
<proteinExistence type="predicted"/>
<dbReference type="RefSeq" id="WP_096054827.1">
    <property type="nucleotide sequence ID" value="NZ_CP023344.1"/>
</dbReference>
<name>A0A290Q3F0_9BACT</name>
<dbReference type="EMBL" id="CP023344">
    <property type="protein sequence ID" value="ATC63195.1"/>
    <property type="molecule type" value="Genomic_DNA"/>
</dbReference>
<sequence length="282" mass="30264">MKTSRTALLFSLALAAVTSIAQAQIYLHSQIVTGSYGSGVTTRFNFAIDVPNNKLTVTVDNTVALVNGSGTKGTLISFGFNTPFTGLTTGNVDTSVKWTTTNAGRAASYKTTDVINGNSADRWEEHAPYVITHATQFNQEFGVSTKDTPSPDAAGLDNVEYGIQYGEIAVFEFAFTTKDITAANYKNFFGDNFVSAYWRDVTQVTASGYWTGSGRNRRWVDTTSECIVNGGWDKGQGDFFPPSDGDLPATPEPSTYGLMGAAALLGLVAHRRRKAAKAAKTV</sequence>
<dbReference type="NCBIfam" id="TIGR02595">
    <property type="entry name" value="PEP_CTERM"/>
    <property type="match status" value="1"/>
</dbReference>
<accession>A0A290Q3F0</accession>
<feature type="domain" description="Ice-binding protein C-terminal" evidence="2">
    <location>
        <begin position="249"/>
        <end position="272"/>
    </location>
</feature>
<organism evidence="3 4">
    <name type="scientific">Nibricoccus aquaticus</name>
    <dbReference type="NCBI Taxonomy" id="2576891"/>
    <lineage>
        <taxon>Bacteria</taxon>
        <taxon>Pseudomonadati</taxon>
        <taxon>Verrucomicrobiota</taxon>
        <taxon>Opitutia</taxon>
        <taxon>Opitutales</taxon>
        <taxon>Opitutaceae</taxon>
        <taxon>Nibricoccus</taxon>
    </lineage>
</organism>
<dbReference type="Proteomes" id="UP000217265">
    <property type="component" value="Chromosome"/>
</dbReference>